<evidence type="ECO:0000313" key="3">
    <source>
        <dbReference type="EMBL" id="MCZ8536498.1"/>
    </source>
</evidence>
<name>A0A9X3LED4_9BACL</name>
<feature type="domain" description="DUF58" evidence="2">
    <location>
        <begin position="214"/>
        <end position="313"/>
    </location>
</feature>
<organism evidence="3 4">
    <name type="scientific">Paenisporosarcina quisquiliarum</name>
    <dbReference type="NCBI Taxonomy" id="365346"/>
    <lineage>
        <taxon>Bacteria</taxon>
        <taxon>Bacillati</taxon>
        <taxon>Bacillota</taxon>
        <taxon>Bacilli</taxon>
        <taxon>Bacillales</taxon>
        <taxon>Caryophanaceae</taxon>
        <taxon>Paenisporosarcina</taxon>
    </lineage>
</organism>
<dbReference type="PANTHER" id="PTHR34351">
    <property type="entry name" value="SLR1927 PROTEIN-RELATED"/>
    <property type="match status" value="1"/>
</dbReference>
<dbReference type="Proteomes" id="UP001152173">
    <property type="component" value="Unassembled WGS sequence"/>
</dbReference>
<accession>A0A9X3LED4</accession>
<protein>
    <submittedName>
        <fullName evidence="3">DUF58 domain-containing protein</fullName>
    </submittedName>
</protein>
<proteinExistence type="predicted"/>
<feature type="transmembrane region" description="Helical" evidence="1">
    <location>
        <begin position="12"/>
        <end position="30"/>
    </location>
</feature>
<reference evidence="3" key="1">
    <citation type="submission" date="2022-05" db="EMBL/GenBank/DDBJ databases">
        <authorList>
            <person name="Colautti A."/>
            <person name="Iacumin L."/>
        </authorList>
    </citation>
    <scope>NUCLEOTIDE SEQUENCE</scope>
    <source>
        <strain evidence="3">SK 55</strain>
    </source>
</reference>
<sequence>MTWQREYFGAMKTNWVLTIIALCFTMSVIVAQYVAAGVFGFFGVVTFMQIYYLKNVGKKLTLVNDKNRRRMFKGERSEWELTFENKGLPIWNGQLRLHFHDAVKPLNDKDTSHSKLIEIVVPLTIGYKEIVTVKVPIEGQKRGLSKLTSLELTIPHVFGEGSVFLLHKPLLRMEQMVYPTIHSLKDKRKPSPLKPGDYEYKYSLYQDLFSPIGTRNYQAGDQFHHIHWKASARMQQLQTKVFTQVANESVLLVLNVVNHYSIISDLEERIEEIASFVDYFYREGIPFSLTVNVRSFGTTPYVYLPVGDGQKHRQYAMELLSVLSNNELTIPFNRMLMHLDMHGNLPMTVIIFTHDSQELGKYVKKWAKQTQVDVRLSSLGGEVKWHQQSLQSH</sequence>
<keyword evidence="1" id="KW-0472">Membrane</keyword>
<comment type="caution">
    <text evidence="3">The sequence shown here is derived from an EMBL/GenBank/DDBJ whole genome shotgun (WGS) entry which is preliminary data.</text>
</comment>
<dbReference type="EMBL" id="JAMKBJ010000003">
    <property type="protein sequence ID" value="MCZ8536498.1"/>
    <property type="molecule type" value="Genomic_DNA"/>
</dbReference>
<evidence type="ECO:0000313" key="4">
    <source>
        <dbReference type="Proteomes" id="UP001152173"/>
    </source>
</evidence>
<keyword evidence="4" id="KW-1185">Reference proteome</keyword>
<gene>
    <name evidence="3" type="ORF">M9R32_04795</name>
</gene>
<evidence type="ECO:0000256" key="1">
    <source>
        <dbReference type="SAM" id="Phobius"/>
    </source>
</evidence>
<dbReference type="PANTHER" id="PTHR34351:SF2">
    <property type="entry name" value="DUF58 DOMAIN-CONTAINING PROTEIN"/>
    <property type="match status" value="1"/>
</dbReference>
<dbReference type="InterPro" id="IPR002881">
    <property type="entry name" value="DUF58"/>
</dbReference>
<dbReference type="Pfam" id="PF01882">
    <property type="entry name" value="DUF58"/>
    <property type="match status" value="1"/>
</dbReference>
<evidence type="ECO:0000259" key="2">
    <source>
        <dbReference type="Pfam" id="PF01882"/>
    </source>
</evidence>
<dbReference type="AlphaFoldDB" id="A0A9X3LED4"/>
<keyword evidence="1" id="KW-0812">Transmembrane</keyword>
<dbReference type="RefSeq" id="WP_269925599.1">
    <property type="nucleotide sequence ID" value="NZ_JAMKBJ010000003.1"/>
</dbReference>
<keyword evidence="1" id="KW-1133">Transmembrane helix</keyword>